<dbReference type="InterPro" id="IPR050628">
    <property type="entry name" value="SNF2_RAD54_helicase_TF"/>
</dbReference>
<dbReference type="Pfam" id="PF00271">
    <property type="entry name" value="Helicase_C"/>
    <property type="match status" value="1"/>
</dbReference>
<dbReference type="InterPro" id="IPR049730">
    <property type="entry name" value="SNF2/RAD54-like_C"/>
</dbReference>
<feature type="domain" description="Helicase ATP-binding" evidence="4">
    <location>
        <begin position="242"/>
        <end position="425"/>
    </location>
</feature>
<dbReference type="InterPro" id="IPR027417">
    <property type="entry name" value="P-loop_NTPase"/>
</dbReference>
<dbReference type="EMBL" id="JBAWTH010000236">
    <property type="protein sequence ID" value="KAL2272440.1"/>
    <property type="molecule type" value="Genomic_DNA"/>
</dbReference>
<name>A0ABR4DQ60_9PEZI</name>
<comment type="caution">
    <text evidence="6">The sequence shown here is derived from an EMBL/GenBank/DDBJ whole genome shotgun (WGS) entry which is preliminary data.</text>
</comment>
<accession>A0ABR4DQ60</accession>
<keyword evidence="2" id="KW-0378">Hydrolase</keyword>
<dbReference type="Pfam" id="PF00176">
    <property type="entry name" value="SNF2-rel_dom"/>
    <property type="match status" value="1"/>
</dbReference>
<organism evidence="6 7">
    <name type="scientific">Diaporthe vaccinii</name>
    <dbReference type="NCBI Taxonomy" id="105482"/>
    <lineage>
        <taxon>Eukaryota</taxon>
        <taxon>Fungi</taxon>
        <taxon>Dikarya</taxon>
        <taxon>Ascomycota</taxon>
        <taxon>Pezizomycotina</taxon>
        <taxon>Sordariomycetes</taxon>
        <taxon>Sordariomycetidae</taxon>
        <taxon>Diaporthales</taxon>
        <taxon>Diaporthaceae</taxon>
        <taxon>Diaporthe</taxon>
        <taxon>Diaporthe eres species complex</taxon>
    </lineage>
</organism>
<evidence type="ECO:0000259" key="5">
    <source>
        <dbReference type="PROSITE" id="PS51194"/>
    </source>
</evidence>
<evidence type="ECO:0000256" key="2">
    <source>
        <dbReference type="ARBA" id="ARBA00022801"/>
    </source>
</evidence>
<dbReference type="PANTHER" id="PTHR45626">
    <property type="entry name" value="TRANSCRIPTION TERMINATION FACTOR 2-RELATED"/>
    <property type="match status" value="1"/>
</dbReference>
<dbReference type="Proteomes" id="UP001600888">
    <property type="component" value="Unassembled WGS sequence"/>
</dbReference>
<dbReference type="SMART" id="SM00487">
    <property type="entry name" value="DEXDc"/>
    <property type="match status" value="1"/>
</dbReference>
<dbReference type="PROSITE" id="PS51194">
    <property type="entry name" value="HELICASE_CTER"/>
    <property type="match status" value="1"/>
</dbReference>
<dbReference type="PANTHER" id="PTHR45626:SF22">
    <property type="entry name" value="DNA REPAIR PROTEIN RAD5"/>
    <property type="match status" value="1"/>
</dbReference>
<keyword evidence="1" id="KW-0547">Nucleotide-binding</keyword>
<evidence type="ECO:0000256" key="1">
    <source>
        <dbReference type="ARBA" id="ARBA00022741"/>
    </source>
</evidence>
<protein>
    <submittedName>
        <fullName evidence="6">Uncharacterized protein</fullName>
    </submittedName>
</protein>
<dbReference type="InterPro" id="IPR014001">
    <property type="entry name" value="Helicase_ATP-bd"/>
</dbReference>
<sequence length="757" mass="84491">MMDECETEICYGALFDAFAKPCGNHNLMRHTTTQATDVFSTFSLIEQQKGVFSMTVEQKQIAVLDVRMTSKLVALRQIPGVKCEAVVPNRTILKRKAKSSSPFQISINIFGPRKAADEVSAALSKVNAFLQHPQTLNVDVEYYNPDMLIFPGQNTTMNHLIGTSQLLLEESKLSRDVRGILDSLSQVAEGDELGHLGGLISALTQHQQQGVRFVLQREDELICRRLRAHVSQTTGAESPMQADDTPFALGGLVADVMGIGKTLTMLTSILHSTNHAKDFSYFGRPIPGYEAETLLTKATLVVVPSVQLLENWESEISTHFSMDALRRIRFHGPNRPQTVEALTEPDIVLTTYATMAADQDNWGLLYRMEWYRVVLDEAHHIRNPTSKQWKAAANLRTTRRWCLSGTPIQNKMEDLASLAGFLQLPPLISKDSFEKHVLRPLSEPTTNSKPLRAYMEAYCLRRSESCLSLPASREEVVPLYLSPPERQAYDGVLDDARRQIDDMVSSGKHAGVRCSKLFTALLRMRMMCNTGTYASIQGSQDMLTSLSPLKLESLLSQCERCSAADGDTLMLLSTCEVCPDCMRPLRQRSPSPISSLASRLEDVAASAKGRECSTKLEAVVGMLVSRSNSRDKAIVFSYWKTTLHLLARLLRATGIPYLQVDGDTSFVDRSSRLRAFKEESDVHVLLMTVETGAVGLNLTVANQVHIVEPQWNPSVEEQAVARAVRMGQKREVTIYRYVLQNTVEQVRYARTKLRSIC</sequence>
<dbReference type="InterPro" id="IPR038718">
    <property type="entry name" value="SNF2-like_sf"/>
</dbReference>
<dbReference type="CDD" id="cd18793">
    <property type="entry name" value="SF2_C_SNF"/>
    <property type="match status" value="1"/>
</dbReference>
<evidence type="ECO:0000313" key="7">
    <source>
        <dbReference type="Proteomes" id="UP001600888"/>
    </source>
</evidence>
<evidence type="ECO:0000256" key="3">
    <source>
        <dbReference type="ARBA" id="ARBA00022840"/>
    </source>
</evidence>
<dbReference type="PROSITE" id="PS51192">
    <property type="entry name" value="HELICASE_ATP_BIND_1"/>
    <property type="match status" value="1"/>
</dbReference>
<feature type="domain" description="Helicase C-terminal" evidence="5">
    <location>
        <begin position="615"/>
        <end position="757"/>
    </location>
</feature>
<proteinExistence type="predicted"/>
<dbReference type="SMART" id="SM00490">
    <property type="entry name" value="HELICc"/>
    <property type="match status" value="1"/>
</dbReference>
<dbReference type="InterPro" id="IPR000330">
    <property type="entry name" value="SNF2_N"/>
</dbReference>
<dbReference type="Gene3D" id="3.40.50.300">
    <property type="entry name" value="P-loop containing nucleotide triphosphate hydrolases"/>
    <property type="match status" value="1"/>
</dbReference>
<evidence type="ECO:0000259" key="4">
    <source>
        <dbReference type="PROSITE" id="PS51192"/>
    </source>
</evidence>
<dbReference type="Gene3D" id="3.40.50.10810">
    <property type="entry name" value="Tandem AAA-ATPase domain"/>
    <property type="match status" value="1"/>
</dbReference>
<dbReference type="SUPFAM" id="SSF52540">
    <property type="entry name" value="P-loop containing nucleoside triphosphate hydrolases"/>
    <property type="match status" value="2"/>
</dbReference>
<dbReference type="CDD" id="cd18008">
    <property type="entry name" value="DEXDc_SHPRH-like"/>
    <property type="match status" value="1"/>
</dbReference>
<evidence type="ECO:0000313" key="6">
    <source>
        <dbReference type="EMBL" id="KAL2272440.1"/>
    </source>
</evidence>
<reference evidence="6 7" key="1">
    <citation type="submission" date="2024-03" db="EMBL/GenBank/DDBJ databases">
        <title>A high-quality draft genome sequence of Diaporthe vaccinii, a causative agent of upright dieback and viscid rot disease in cranberry plants.</title>
        <authorList>
            <person name="Sarrasin M."/>
            <person name="Lang B.F."/>
            <person name="Burger G."/>
        </authorList>
    </citation>
    <scope>NUCLEOTIDE SEQUENCE [LARGE SCALE GENOMIC DNA]</scope>
    <source>
        <strain evidence="6 7">IS7</strain>
    </source>
</reference>
<keyword evidence="7" id="KW-1185">Reference proteome</keyword>
<keyword evidence="3" id="KW-0067">ATP-binding</keyword>
<dbReference type="InterPro" id="IPR001650">
    <property type="entry name" value="Helicase_C-like"/>
</dbReference>
<gene>
    <name evidence="6" type="ORF">FJTKL_06561</name>
</gene>